<organism evidence="1 2">
    <name type="scientific">Aspergillus indologenus CBS 114.80</name>
    <dbReference type="NCBI Taxonomy" id="1450541"/>
    <lineage>
        <taxon>Eukaryota</taxon>
        <taxon>Fungi</taxon>
        <taxon>Dikarya</taxon>
        <taxon>Ascomycota</taxon>
        <taxon>Pezizomycotina</taxon>
        <taxon>Eurotiomycetes</taxon>
        <taxon>Eurotiomycetidae</taxon>
        <taxon>Eurotiales</taxon>
        <taxon>Aspergillaceae</taxon>
        <taxon>Aspergillus</taxon>
        <taxon>Aspergillus subgen. Circumdati</taxon>
    </lineage>
</organism>
<sequence length="84" mass="9289">MYPMRDTLSRMPVALRAVALAYRWQRGLCPFAPLGMPLFAATPPCPLSKQVLSVPAGRFGITEYVVKISPGMSISAIYRILCHH</sequence>
<gene>
    <name evidence="1" type="ORF">BP00DRAFT_5571</name>
</gene>
<keyword evidence="2" id="KW-1185">Reference proteome</keyword>
<evidence type="ECO:0000313" key="2">
    <source>
        <dbReference type="Proteomes" id="UP000248817"/>
    </source>
</evidence>
<name>A0A2V5IJN2_9EURO</name>
<dbReference type="AlphaFoldDB" id="A0A2V5IJN2"/>
<dbReference type="EMBL" id="KZ825463">
    <property type="protein sequence ID" value="PYI36879.1"/>
    <property type="molecule type" value="Genomic_DNA"/>
</dbReference>
<reference evidence="1 2" key="1">
    <citation type="submission" date="2018-02" db="EMBL/GenBank/DDBJ databases">
        <title>The genomes of Aspergillus section Nigri reveals drivers in fungal speciation.</title>
        <authorList>
            <consortium name="DOE Joint Genome Institute"/>
            <person name="Vesth T.C."/>
            <person name="Nybo J."/>
            <person name="Theobald S."/>
            <person name="Brandl J."/>
            <person name="Frisvad J.C."/>
            <person name="Nielsen K.F."/>
            <person name="Lyhne E.K."/>
            <person name="Kogle M.E."/>
            <person name="Kuo A."/>
            <person name="Riley R."/>
            <person name="Clum A."/>
            <person name="Nolan M."/>
            <person name="Lipzen A."/>
            <person name="Salamov A."/>
            <person name="Henrissat B."/>
            <person name="Wiebenga A."/>
            <person name="De vries R.P."/>
            <person name="Grigoriev I.V."/>
            <person name="Mortensen U.H."/>
            <person name="Andersen M.R."/>
            <person name="Baker S.E."/>
        </authorList>
    </citation>
    <scope>NUCLEOTIDE SEQUENCE [LARGE SCALE GENOMIC DNA]</scope>
    <source>
        <strain evidence="1 2">CBS 114.80</strain>
    </source>
</reference>
<accession>A0A2V5IJN2</accession>
<protein>
    <submittedName>
        <fullName evidence="1">Uncharacterized protein</fullName>
    </submittedName>
</protein>
<dbReference type="Proteomes" id="UP000248817">
    <property type="component" value="Unassembled WGS sequence"/>
</dbReference>
<proteinExistence type="predicted"/>
<evidence type="ECO:0000313" key="1">
    <source>
        <dbReference type="EMBL" id="PYI36879.1"/>
    </source>
</evidence>